<keyword evidence="5" id="KW-1185">Reference proteome</keyword>
<dbReference type="Proteomes" id="UP000069632">
    <property type="component" value="Unassembled WGS sequence"/>
</dbReference>
<dbReference type="CDD" id="cd03801">
    <property type="entry name" value="GT4_PimA-like"/>
    <property type="match status" value="1"/>
</dbReference>
<proteinExistence type="predicted"/>
<dbReference type="PANTHER" id="PTHR46401:SF2">
    <property type="entry name" value="GLYCOSYLTRANSFERASE WBBK-RELATED"/>
    <property type="match status" value="1"/>
</dbReference>
<feature type="transmembrane region" description="Helical" evidence="2">
    <location>
        <begin position="63"/>
        <end position="80"/>
    </location>
</feature>
<accession>A0A128EKL4</accession>
<sequence length="360" mass="41988">MKKIVFIHILNDRSGSPKILSQIIDVCNKNGYLTELFTNTQEGGFLDNKAKVYKHIFYKRSNFRILTLFYYILSQIILFFKCLKYKNQDVVFYINTMLPFGAALSGRLINKEIIYHIHETSLKPKLLKLFLRFIIKKTANKIIFVTEYLKNIENFQNKNQKVIYNAIPKIKYTLNNKIKKNKFIILLICSLKTFKGIHEFIKISENMLDVKEIEFQLILNANEKEINDFFSKCILPNNITIFSRQDDLKEFYKSGSLLLNLSRPDECIETFGLTILEGMSYGLPAIVPNIGGPLEIIKDNVNGYAISCYEIAKISKKIRYLFENKEEYLKMSFNALSTVKDFSIEIFDKEILNILMDGEI</sequence>
<dbReference type="EMBL" id="FIZP01000015">
    <property type="protein sequence ID" value="CZE49137.1"/>
    <property type="molecule type" value="Genomic_DNA"/>
</dbReference>
<keyword evidence="2" id="KW-0472">Membrane</keyword>
<dbReference type="InterPro" id="IPR001296">
    <property type="entry name" value="Glyco_trans_1"/>
</dbReference>
<keyword evidence="1" id="KW-0808">Transferase</keyword>
<keyword evidence="4" id="KW-0131">Cell cycle</keyword>
<dbReference type="OrthoDB" id="1522162at2"/>
<evidence type="ECO:0000256" key="2">
    <source>
        <dbReference type="SAM" id="Phobius"/>
    </source>
</evidence>
<dbReference type="AlphaFoldDB" id="A0A128EKL4"/>
<dbReference type="GO" id="GO:0009103">
    <property type="term" value="P:lipopolysaccharide biosynthetic process"/>
    <property type="evidence" value="ECO:0007669"/>
    <property type="project" value="TreeGrafter"/>
</dbReference>
<dbReference type="GO" id="GO:0006508">
    <property type="term" value="P:proteolysis"/>
    <property type="evidence" value="ECO:0007669"/>
    <property type="project" value="UniProtKB-KW"/>
</dbReference>
<feature type="domain" description="Glycosyl transferase family 1" evidence="3">
    <location>
        <begin position="176"/>
        <end position="335"/>
    </location>
</feature>
<dbReference type="SUPFAM" id="SSF53756">
    <property type="entry name" value="UDP-Glycosyltransferase/glycogen phosphorylase"/>
    <property type="match status" value="1"/>
</dbReference>
<dbReference type="GO" id="GO:0016757">
    <property type="term" value="F:glycosyltransferase activity"/>
    <property type="evidence" value="ECO:0007669"/>
    <property type="project" value="InterPro"/>
</dbReference>
<evidence type="ECO:0000313" key="4">
    <source>
        <dbReference type="EMBL" id="CZE49137.1"/>
    </source>
</evidence>
<feature type="transmembrane region" description="Helical" evidence="2">
    <location>
        <begin position="92"/>
        <end position="109"/>
    </location>
</feature>
<keyword evidence="4" id="KW-0645">Protease</keyword>
<evidence type="ECO:0000259" key="3">
    <source>
        <dbReference type="Pfam" id="PF00534"/>
    </source>
</evidence>
<evidence type="ECO:0000256" key="1">
    <source>
        <dbReference type="ARBA" id="ARBA00022679"/>
    </source>
</evidence>
<dbReference type="GO" id="GO:0051301">
    <property type="term" value="P:cell division"/>
    <property type="evidence" value="ECO:0007669"/>
    <property type="project" value="UniProtKB-KW"/>
</dbReference>
<keyword evidence="4" id="KW-0132">Cell division</keyword>
<dbReference type="RefSeq" id="WP_075540540.1">
    <property type="nucleotide sequence ID" value="NZ_CP053844.1"/>
</dbReference>
<reference evidence="4 5" key="1">
    <citation type="submission" date="2016-02" db="EMBL/GenBank/DDBJ databases">
        <authorList>
            <consortium name="Pathogen Informatics"/>
        </authorList>
    </citation>
    <scope>NUCLEOTIDE SEQUENCE [LARGE SCALE GENOMIC DNA]</scope>
    <source>
        <strain evidence="4 5">RC20</strain>
    </source>
</reference>
<keyword evidence="2" id="KW-0812">Transmembrane</keyword>
<dbReference type="EC" id="3.4.24.-" evidence="4"/>
<keyword evidence="4" id="KW-0378">Hydrolase</keyword>
<gene>
    <name evidence="4" type="ORF">ERS672216_01769</name>
</gene>
<organism evidence="4 5">
    <name type="scientific">Campylobacter geochelonis</name>
    <dbReference type="NCBI Taxonomy" id="1780362"/>
    <lineage>
        <taxon>Bacteria</taxon>
        <taxon>Pseudomonadati</taxon>
        <taxon>Campylobacterota</taxon>
        <taxon>Epsilonproteobacteria</taxon>
        <taxon>Campylobacterales</taxon>
        <taxon>Campylobacteraceae</taxon>
        <taxon>Campylobacter</taxon>
    </lineage>
</organism>
<keyword evidence="2" id="KW-1133">Transmembrane helix</keyword>
<evidence type="ECO:0000313" key="5">
    <source>
        <dbReference type="Proteomes" id="UP000069632"/>
    </source>
</evidence>
<name>A0A128EKL4_9BACT</name>
<dbReference type="PANTHER" id="PTHR46401">
    <property type="entry name" value="GLYCOSYLTRANSFERASE WBBK-RELATED"/>
    <property type="match status" value="1"/>
</dbReference>
<dbReference type="Pfam" id="PF00534">
    <property type="entry name" value="Glycos_transf_1"/>
    <property type="match status" value="1"/>
</dbReference>
<dbReference type="Gene3D" id="3.40.50.2000">
    <property type="entry name" value="Glycogen Phosphorylase B"/>
    <property type="match status" value="2"/>
</dbReference>
<protein>
    <submittedName>
        <fullName evidence="4">Cell division protease FtsH-like protein</fullName>
        <ecNumber evidence="4">3.4.24.-</ecNumber>
    </submittedName>
</protein>
<dbReference type="GO" id="GO:0008233">
    <property type="term" value="F:peptidase activity"/>
    <property type="evidence" value="ECO:0007669"/>
    <property type="project" value="UniProtKB-KW"/>
</dbReference>